<dbReference type="AlphaFoldDB" id="A0AA36NH23"/>
<proteinExistence type="predicted"/>
<dbReference type="Proteomes" id="UP001178507">
    <property type="component" value="Unassembled WGS sequence"/>
</dbReference>
<keyword evidence="3" id="KW-1185">Reference proteome</keyword>
<protein>
    <submittedName>
        <fullName evidence="2">Uncharacterized protein</fullName>
    </submittedName>
</protein>
<accession>A0AA36NH23</accession>
<organism evidence="2 3">
    <name type="scientific">Effrenium voratum</name>
    <dbReference type="NCBI Taxonomy" id="2562239"/>
    <lineage>
        <taxon>Eukaryota</taxon>
        <taxon>Sar</taxon>
        <taxon>Alveolata</taxon>
        <taxon>Dinophyceae</taxon>
        <taxon>Suessiales</taxon>
        <taxon>Symbiodiniaceae</taxon>
        <taxon>Effrenium</taxon>
    </lineage>
</organism>
<feature type="region of interest" description="Disordered" evidence="1">
    <location>
        <begin position="1"/>
        <end position="36"/>
    </location>
</feature>
<dbReference type="EMBL" id="CAUJNA010003624">
    <property type="protein sequence ID" value="CAJ1406324.1"/>
    <property type="molecule type" value="Genomic_DNA"/>
</dbReference>
<evidence type="ECO:0000313" key="2">
    <source>
        <dbReference type="EMBL" id="CAJ1406324.1"/>
    </source>
</evidence>
<evidence type="ECO:0000256" key="1">
    <source>
        <dbReference type="SAM" id="MobiDB-lite"/>
    </source>
</evidence>
<sequence length="199" mass="22018">MPIWAQLSSSKTSSPVGRFGFGSSGTSTASPLRPREAEAEVPWLQVPCLPRPDGHRYKITPKPARHKEHKLKAYDQRLFQKIPDKGHKTQKLGFNGYFKIQVTGAELLATYISAKCKDETAGGCGAGYNLTHGETYANESITVDLTTGDLTQEWVYMNTGILTVPESNKQQVLEATPLPWPQNASHQGVFWNSEHTSMD</sequence>
<reference evidence="2" key="1">
    <citation type="submission" date="2023-08" db="EMBL/GenBank/DDBJ databases">
        <authorList>
            <person name="Chen Y."/>
            <person name="Shah S."/>
            <person name="Dougan E. K."/>
            <person name="Thang M."/>
            <person name="Chan C."/>
        </authorList>
    </citation>
    <scope>NUCLEOTIDE SEQUENCE</scope>
</reference>
<name>A0AA36NH23_9DINO</name>
<comment type="caution">
    <text evidence="2">The sequence shown here is derived from an EMBL/GenBank/DDBJ whole genome shotgun (WGS) entry which is preliminary data.</text>
</comment>
<gene>
    <name evidence="2" type="ORF">EVOR1521_LOCUS28316</name>
</gene>
<evidence type="ECO:0000313" key="3">
    <source>
        <dbReference type="Proteomes" id="UP001178507"/>
    </source>
</evidence>
<feature type="compositionally biased region" description="Polar residues" evidence="1">
    <location>
        <begin position="1"/>
        <end position="15"/>
    </location>
</feature>